<gene>
    <name evidence="1" type="ORF">BN2476_2270005</name>
</gene>
<dbReference type="EMBL" id="CYGY02000227">
    <property type="protein sequence ID" value="SIT52244.1"/>
    <property type="molecule type" value="Genomic_DNA"/>
</dbReference>
<dbReference type="AlphaFoldDB" id="A0A1N7SXN1"/>
<accession>A0A1N7SXN1</accession>
<proteinExistence type="predicted"/>
<dbReference type="RefSeq" id="WP_087740500.1">
    <property type="nucleotide sequence ID" value="NZ_CYGY02000227.1"/>
</dbReference>
<evidence type="ECO:0000313" key="1">
    <source>
        <dbReference type="EMBL" id="SIT52244.1"/>
    </source>
</evidence>
<name>A0A1N7SXN1_9BURK</name>
<dbReference type="OrthoDB" id="8563875at2"/>
<evidence type="ECO:0000313" key="2">
    <source>
        <dbReference type="Proteomes" id="UP000195569"/>
    </source>
</evidence>
<dbReference type="Proteomes" id="UP000195569">
    <property type="component" value="Unassembled WGS sequence"/>
</dbReference>
<protein>
    <submittedName>
        <fullName evidence="1">Uncharacterized protein</fullName>
    </submittedName>
</protein>
<organism evidence="1 2">
    <name type="scientific">Paraburkholderia piptadeniae</name>
    <dbReference type="NCBI Taxonomy" id="1701573"/>
    <lineage>
        <taxon>Bacteria</taxon>
        <taxon>Pseudomonadati</taxon>
        <taxon>Pseudomonadota</taxon>
        <taxon>Betaproteobacteria</taxon>
        <taxon>Burkholderiales</taxon>
        <taxon>Burkholderiaceae</taxon>
        <taxon>Paraburkholderia</taxon>
    </lineage>
</organism>
<reference evidence="1" key="1">
    <citation type="submission" date="2016-12" db="EMBL/GenBank/DDBJ databases">
        <authorList>
            <person name="Moulin L."/>
        </authorList>
    </citation>
    <scope>NUCLEOTIDE SEQUENCE [LARGE SCALE GENOMIC DNA]</scope>
    <source>
        <strain evidence="1">STM 7183</strain>
    </source>
</reference>
<sequence length="93" mass="10237">MALTADQIHAITELILNEPTLSEAAASWRKRYPNVRVIRISAGELYNEKPVLEFRGRRVYFATSTGVCVSVTAEASEADMLILAEEGAYDGDC</sequence>
<comment type="caution">
    <text evidence="1">The sequence shown here is derived from an EMBL/GenBank/DDBJ whole genome shotgun (WGS) entry which is preliminary data.</text>
</comment>
<keyword evidence="2" id="KW-1185">Reference proteome</keyword>